<name>A0A6J4QT09_9PSEU</name>
<sequence>MSHLVARFLIATAVPSLRLVARRRARGGRGPLAGSMRVAAQHQRADAGTGASRAGRTLGPCAG</sequence>
<feature type="region of interest" description="Disordered" evidence="1">
    <location>
        <begin position="25"/>
        <end position="63"/>
    </location>
</feature>
<protein>
    <submittedName>
        <fullName evidence="2">Uncharacterized protein</fullName>
    </submittedName>
</protein>
<proteinExistence type="predicted"/>
<accession>A0A6J4QT09</accession>
<evidence type="ECO:0000313" key="2">
    <source>
        <dbReference type="EMBL" id="CAA9448596.1"/>
    </source>
</evidence>
<dbReference type="AlphaFoldDB" id="A0A6J4QT09"/>
<evidence type="ECO:0000256" key="1">
    <source>
        <dbReference type="SAM" id="MobiDB-lite"/>
    </source>
</evidence>
<organism evidence="2">
    <name type="scientific">uncultured Pseudonocardia sp</name>
    <dbReference type="NCBI Taxonomy" id="211455"/>
    <lineage>
        <taxon>Bacteria</taxon>
        <taxon>Bacillati</taxon>
        <taxon>Actinomycetota</taxon>
        <taxon>Actinomycetes</taxon>
        <taxon>Pseudonocardiales</taxon>
        <taxon>Pseudonocardiaceae</taxon>
        <taxon>Pseudonocardia</taxon>
        <taxon>environmental samples</taxon>
    </lineage>
</organism>
<dbReference type="EMBL" id="CADCUS010000626">
    <property type="protein sequence ID" value="CAA9448596.1"/>
    <property type="molecule type" value="Genomic_DNA"/>
</dbReference>
<reference evidence="2" key="1">
    <citation type="submission" date="2020-02" db="EMBL/GenBank/DDBJ databases">
        <authorList>
            <person name="Meier V. D."/>
        </authorList>
    </citation>
    <scope>NUCLEOTIDE SEQUENCE</scope>
    <source>
        <strain evidence="2">AVDCRST_MAG66</strain>
    </source>
</reference>
<gene>
    <name evidence="2" type="ORF">AVDCRST_MAG66-4665</name>
</gene>